<organism evidence="1 2">
    <name type="scientific">Fictibacillus macauensis ZFHKF-1</name>
    <dbReference type="NCBI Taxonomy" id="1196324"/>
    <lineage>
        <taxon>Bacteria</taxon>
        <taxon>Bacillati</taxon>
        <taxon>Bacillota</taxon>
        <taxon>Bacilli</taxon>
        <taxon>Bacillales</taxon>
        <taxon>Fictibacillaceae</taxon>
        <taxon>Fictibacillus</taxon>
    </lineage>
</organism>
<keyword evidence="2" id="KW-1185">Reference proteome</keyword>
<evidence type="ECO:0000313" key="1">
    <source>
        <dbReference type="EMBL" id="EIT87250.1"/>
    </source>
</evidence>
<name>I8UK39_9BACL</name>
<gene>
    <name evidence="1" type="ORF">A374_01164</name>
</gene>
<dbReference type="Pfam" id="PF16887">
    <property type="entry name" value="DUF5081"/>
    <property type="match status" value="1"/>
</dbReference>
<dbReference type="InterPro" id="IPR031682">
    <property type="entry name" value="EsaE"/>
</dbReference>
<evidence type="ECO:0008006" key="3">
    <source>
        <dbReference type="Google" id="ProtNLM"/>
    </source>
</evidence>
<dbReference type="RefSeq" id="WP_007200339.1">
    <property type="nucleotide sequence ID" value="NZ_AKKV01000008.1"/>
</dbReference>
<dbReference type="PATRIC" id="fig|1196324.3.peg.231"/>
<dbReference type="STRING" id="1196324.A374_01164"/>
<protein>
    <recommendedName>
        <fullName evidence="3">DUF5081 domain-containing protein</fullName>
    </recommendedName>
</protein>
<dbReference type="EMBL" id="AKKV01000008">
    <property type="protein sequence ID" value="EIT87250.1"/>
    <property type="molecule type" value="Genomic_DNA"/>
</dbReference>
<dbReference type="eggNOG" id="ENOG502ZCAZ">
    <property type="taxonomic scope" value="Bacteria"/>
</dbReference>
<comment type="caution">
    <text evidence="1">The sequence shown here is derived from an EMBL/GenBank/DDBJ whole genome shotgun (WGS) entry which is preliminary data.</text>
</comment>
<evidence type="ECO:0000313" key="2">
    <source>
        <dbReference type="Proteomes" id="UP000004080"/>
    </source>
</evidence>
<dbReference type="AlphaFoldDB" id="I8UK39"/>
<reference evidence="1 2" key="1">
    <citation type="journal article" date="2012" name="J. Bacteriol.">
        <title>Genome of Bacillus macauensis ZFHKF-1, a Long-Chain-Forming Bacterium.</title>
        <authorList>
            <person name="Cai L."/>
            <person name="Zhang T."/>
        </authorList>
    </citation>
    <scope>NUCLEOTIDE SEQUENCE [LARGE SCALE GENOMIC DNA]</scope>
    <source>
        <strain evidence="1 2">ZFHKF-1</strain>
    </source>
</reference>
<sequence>MTINNNYFSAPELYLIAGALGLEYVFGLPDKEIFQFQGEQTFKNAHEQLKEKRILNLAGNITSGGAAVIQAVEIYTLSEKYVRLNNSIFAFKEKKHNEVVCLVESKEGYQLHIYSKMDLLKILMNNIPIMSREPLPDEKNYLKKELSLDERETVKGMQGVAPLNLEWVHVKNEPAITTNAQFYQQWVIFNYEEKLIMMDAINKKYYQASQYWFLKILFDELDFPYKEGI</sequence>
<proteinExistence type="predicted"/>
<dbReference type="OrthoDB" id="2339813at2"/>
<dbReference type="Proteomes" id="UP000004080">
    <property type="component" value="Unassembled WGS sequence"/>
</dbReference>
<accession>I8UK39</accession>